<keyword evidence="6" id="KW-1185">Reference proteome</keyword>
<dbReference type="Proteomes" id="UP000887013">
    <property type="component" value="Unassembled WGS sequence"/>
</dbReference>
<dbReference type="AlphaFoldDB" id="A0A8X6TLY6"/>
<feature type="domain" description="CUB" evidence="4">
    <location>
        <begin position="272"/>
        <end position="384"/>
    </location>
</feature>
<accession>A0A8X6TLY6</accession>
<name>A0A8X6TLY6_NEPPI</name>
<feature type="domain" description="CUB" evidence="4">
    <location>
        <begin position="146"/>
        <end position="258"/>
    </location>
</feature>
<dbReference type="Pfam" id="PF00431">
    <property type="entry name" value="CUB"/>
    <property type="match status" value="4"/>
</dbReference>
<dbReference type="FunFam" id="2.60.120.290:FF:000013">
    <property type="entry name" value="Membrane frizzled-related protein"/>
    <property type="match status" value="3"/>
</dbReference>
<dbReference type="SMART" id="SM00042">
    <property type="entry name" value="CUB"/>
    <property type="match status" value="4"/>
</dbReference>
<evidence type="ECO:0000313" key="6">
    <source>
        <dbReference type="Proteomes" id="UP000887013"/>
    </source>
</evidence>
<sequence>CGGVLNVSEYGSVNSPGYPGVYPHNRTCTWIGCGGMLTTPSGTIRSPNFPDVYENNLNCEWLIRIHPDNRLLLTFKEFNLEIHQNCSFDYLEVYSGDTDSAPLLGRYCGNFIPQDLFSDTNQLLIRFKTDNSLVQGGFKMEYKTICGGVYSEFSGILSSPYYPDSYPAHAQCLYDIRLEPGYLVNVSFHFMEIEEHTDCQYDFLEIRDGDSEDSPLIGKLCGSSTPENIISSYNFLWMKFETDGSVQNRGFYAQYEALEIANYQFLDASQACGGTYYRESGVIRTPGFPNRYPHSAHCIWVLKGQNQRQISLNITNFQLEEHQNCRYDYLEIRNGEYETSPLVGKYCGTNILPRITSHSNVLRLEFKTDNSMSGQGFEIYFDSSATGCGGQLTSPRGSIVSPNYPQPYPYSADCEWLIQTSAGSLISLSIVDVDIEEHRECLYDYLQVFDGKTENSKSILRICNNQQSPGNLISSGNSLLVRFRSDSSHEAGGFHLSYQT</sequence>
<feature type="domain" description="CUB" evidence="4">
    <location>
        <begin position="388"/>
        <end position="500"/>
    </location>
</feature>
<gene>
    <name evidence="5" type="primary">tll1</name>
    <name evidence="5" type="ORF">NPIL_430211</name>
</gene>
<protein>
    <submittedName>
        <fullName evidence="5">Dorsal-ventral patterning tolloid-like protein 1</fullName>
    </submittedName>
</protein>
<evidence type="ECO:0000256" key="1">
    <source>
        <dbReference type="ARBA" id="ARBA00022737"/>
    </source>
</evidence>
<dbReference type="Gene3D" id="2.60.120.290">
    <property type="entry name" value="Spermadhesin, CUB domain"/>
    <property type="match status" value="5"/>
</dbReference>
<comment type="caution">
    <text evidence="3">Lacks conserved residue(s) required for the propagation of feature annotation.</text>
</comment>
<dbReference type="InterPro" id="IPR035914">
    <property type="entry name" value="Sperma_CUB_dom_sf"/>
</dbReference>
<organism evidence="5 6">
    <name type="scientific">Nephila pilipes</name>
    <name type="common">Giant wood spider</name>
    <name type="synonym">Nephila maculata</name>
    <dbReference type="NCBI Taxonomy" id="299642"/>
    <lineage>
        <taxon>Eukaryota</taxon>
        <taxon>Metazoa</taxon>
        <taxon>Ecdysozoa</taxon>
        <taxon>Arthropoda</taxon>
        <taxon>Chelicerata</taxon>
        <taxon>Arachnida</taxon>
        <taxon>Araneae</taxon>
        <taxon>Araneomorphae</taxon>
        <taxon>Entelegynae</taxon>
        <taxon>Araneoidea</taxon>
        <taxon>Nephilidae</taxon>
        <taxon>Nephila</taxon>
    </lineage>
</organism>
<feature type="non-terminal residue" evidence="5">
    <location>
        <position position="1"/>
    </location>
</feature>
<dbReference type="SUPFAM" id="SSF49854">
    <property type="entry name" value="Spermadhesin, CUB domain"/>
    <property type="match status" value="5"/>
</dbReference>
<evidence type="ECO:0000256" key="2">
    <source>
        <dbReference type="ARBA" id="ARBA00023157"/>
    </source>
</evidence>
<feature type="domain" description="CUB" evidence="4">
    <location>
        <begin position="33"/>
        <end position="145"/>
    </location>
</feature>
<feature type="non-terminal residue" evidence="5">
    <location>
        <position position="500"/>
    </location>
</feature>
<dbReference type="OrthoDB" id="6425279at2759"/>
<dbReference type="PANTHER" id="PTHR24251:SF37">
    <property type="entry name" value="CUB DOMAIN-CONTAINING PROTEIN"/>
    <property type="match status" value="1"/>
</dbReference>
<proteinExistence type="predicted"/>
<dbReference type="InterPro" id="IPR000859">
    <property type="entry name" value="CUB_dom"/>
</dbReference>
<evidence type="ECO:0000259" key="4">
    <source>
        <dbReference type="PROSITE" id="PS01180"/>
    </source>
</evidence>
<reference evidence="5" key="1">
    <citation type="submission" date="2020-08" db="EMBL/GenBank/DDBJ databases">
        <title>Multicomponent nature underlies the extraordinary mechanical properties of spider dragline silk.</title>
        <authorList>
            <person name="Kono N."/>
            <person name="Nakamura H."/>
            <person name="Mori M."/>
            <person name="Yoshida Y."/>
            <person name="Ohtoshi R."/>
            <person name="Malay A.D."/>
            <person name="Moran D.A.P."/>
            <person name="Tomita M."/>
            <person name="Numata K."/>
            <person name="Arakawa K."/>
        </authorList>
    </citation>
    <scope>NUCLEOTIDE SEQUENCE</scope>
</reference>
<feature type="disulfide bond" evidence="3">
    <location>
        <begin position="1"/>
        <end position="28"/>
    </location>
</feature>
<comment type="caution">
    <text evidence="5">The sequence shown here is derived from an EMBL/GenBank/DDBJ whole genome shotgun (WGS) entry which is preliminary data.</text>
</comment>
<keyword evidence="1" id="KW-0677">Repeat</keyword>
<feature type="domain" description="CUB" evidence="4">
    <location>
        <begin position="1"/>
        <end position="30"/>
    </location>
</feature>
<dbReference type="CDD" id="cd00041">
    <property type="entry name" value="CUB"/>
    <property type="match status" value="4"/>
</dbReference>
<dbReference type="EMBL" id="BMAW01107503">
    <property type="protein sequence ID" value="GFT29649.1"/>
    <property type="molecule type" value="Genomic_DNA"/>
</dbReference>
<keyword evidence="2 3" id="KW-1015">Disulfide bond</keyword>
<evidence type="ECO:0000256" key="3">
    <source>
        <dbReference type="PROSITE-ProRule" id="PRU00059"/>
    </source>
</evidence>
<dbReference type="FunFam" id="2.60.120.290:FF:000005">
    <property type="entry name" value="Procollagen C-endopeptidase enhancer 1"/>
    <property type="match status" value="1"/>
</dbReference>
<dbReference type="PANTHER" id="PTHR24251">
    <property type="entry name" value="OVOCHYMASE-RELATED"/>
    <property type="match status" value="1"/>
</dbReference>
<evidence type="ECO:0000313" key="5">
    <source>
        <dbReference type="EMBL" id="GFT29649.1"/>
    </source>
</evidence>
<dbReference type="PROSITE" id="PS01180">
    <property type="entry name" value="CUB"/>
    <property type="match status" value="5"/>
</dbReference>